<dbReference type="Proteomes" id="UP001595539">
    <property type="component" value="Unassembled WGS sequence"/>
</dbReference>
<proteinExistence type="predicted"/>
<keyword evidence="2" id="KW-1185">Reference proteome</keyword>
<accession>A0ABV7U7Z1</accession>
<reference evidence="2" key="1">
    <citation type="journal article" date="2019" name="Int. J. Syst. Evol. Microbiol.">
        <title>The Global Catalogue of Microorganisms (GCM) 10K type strain sequencing project: providing services to taxonomists for standard genome sequencing and annotation.</title>
        <authorList>
            <consortium name="The Broad Institute Genomics Platform"/>
            <consortium name="The Broad Institute Genome Sequencing Center for Infectious Disease"/>
            <person name="Wu L."/>
            <person name="Ma J."/>
        </authorList>
    </citation>
    <scope>NUCLEOTIDE SEQUENCE [LARGE SCALE GENOMIC DNA]</scope>
    <source>
        <strain evidence="2">KCTC 42473</strain>
    </source>
</reference>
<comment type="caution">
    <text evidence="1">The sequence shown here is derived from an EMBL/GenBank/DDBJ whole genome shotgun (WGS) entry which is preliminary data.</text>
</comment>
<sequence length="73" mass="8324">MIPLVLAAPFTVFAPREEPLADFFGMSTDRDFHKLFWRQVLRPPARAGNPGPRAPFLPGRLQEWRARGKPAPR</sequence>
<name>A0ABV7U7Z1_9RHOB</name>
<protein>
    <submittedName>
        <fullName evidence="1">Uncharacterized protein</fullName>
    </submittedName>
</protein>
<organism evidence="1 2">
    <name type="scientific">Paracoccus angustae</name>
    <dbReference type="NCBI Taxonomy" id="1671480"/>
    <lineage>
        <taxon>Bacteria</taxon>
        <taxon>Pseudomonadati</taxon>
        <taxon>Pseudomonadota</taxon>
        <taxon>Alphaproteobacteria</taxon>
        <taxon>Rhodobacterales</taxon>
        <taxon>Paracoccaceae</taxon>
        <taxon>Paracoccus</taxon>
    </lineage>
</organism>
<dbReference type="RefSeq" id="WP_377763122.1">
    <property type="nucleotide sequence ID" value="NZ_JBHRXY010000018.1"/>
</dbReference>
<dbReference type="EMBL" id="JBHRXY010000018">
    <property type="protein sequence ID" value="MFC3631007.1"/>
    <property type="molecule type" value="Genomic_DNA"/>
</dbReference>
<evidence type="ECO:0000313" key="1">
    <source>
        <dbReference type="EMBL" id="MFC3631007.1"/>
    </source>
</evidence>
<evidence type="ECO:0000313" key="2">
    <source>
        <dbReference type="Proteomes" id="UP001595539"/>
    </source>
</evidence>
<gene>
    <name evidence="1" type="ORF">ACFOM8_16315</name>
</gene>